<feature type="coiled-coil region" evidence="11">
    <location>
        <begin position="71"/>
        <end position="129"/>
    </location>
</feature>
<keyword evidence="7 11" id="KW-0175">Coiled coil</keyword>
<evidence type="ECO:0000256" key="7">
    <source>
        <dbReference type="ARBA" id="ARBA00023054"/>
    </source>
</evidence>
<keyword evidence="8 10" id="KW-0131">Cell cycle</keyword>
<feature type="domain" description="Chromosome segregation protein Spc25 C-terminal" evidence="12">
    <location>
        <begin position="155"/>
        <end position="225"/>
    </location>
</feature>
<dbReference type="InterPro" id="IPR045143">
    <property type="entry name" value="Spc25"/>
</dbReference>
<keyword evidence="6 10" id="KW-0498">Mitosis</keyword>
<reference evidence="13 14" key="1">
    <citation type="submission" date="2022-05" db="EMBL/GenBank/DDBJ databases">
        <authorList>
            <consortium name="Genoscope - CEA"/>
            <person name="William W."/>
        </authorList>
    </citation>
    <scope>NUCLEOTIDE SEQUENCE [LARGE SCALE GENOMIC DNA]</scope>
</reference>
<keyword evidence="5 10" id="KW-0132">Cell division</keyword>
<evidence type="ECO:0000256" key="1">
    <source>
        <dbReference type="ARBA" id="ARBA00004584"/>
    </source>
</evidence>
<dbReference type="PANTHER" id="PTHR14281">
    <property type="entry name" value="KINETOCHORE PROTEIN SPC25-RELATED"/>
    <property type="match status" value="1"/>
</dbReference>
<evidence type="ECO:0000256" key="4">
    <source>
        <dbReference type="ARBA" id="ARBA00022454"/>
    </source>
</evidence>
<keyword evidence="10" id="KW-0539">Nucleus</keyword>
<protein>
    <recommendedName>
        <fullName evidence="3 10">Kinetochore protein SPC25</fullName>
    </recommendedName>
</protein>
<proteinExistence type="inferred from homology"/>
<keyword evidence="14" id="KW-1185">Reference proteome</keyword>
<evidence type="ECO:0000313" key="13">
    <source>
        <dbReference type="EMBL" id="CAH3156954.1"/>
    </source>
</evidence>
<comment type="function">
    <text evidence="10">Acts as a component of the essential kinetochore-associated NDC80 complex, which is required for chromosome segregation and spindle checkpoint activity.</text>
</comment>
<keyword evidence="10" id="KW-0995">Kinetochore</keyword>
<evidence type="ECO:0000313" key="14">
    <source>
        <dbReference type="Proteomes" id="UP001159427"/>
    </source>
</evidence>
<evidence type="ECO:0000256" key="5">
    <source>
        <dbReference type="ARBA" id="ARBA00022618"/>
    </source>
</evidence>
<dbReference type="EMBL" id="CALNXI010001134">
    <property type="protein sequence ID" value="CAH3156954.1"/>
    <property type="molecule type" value="Genomic_DNA"/>
</dbReference>
<evidence type="ECO:0000256" key="11">
    <source>
        <dbReference type="SAM" id="Coils"/>
    </source>
</evidence>
<dbReference type="Gene3D" id="3.30.457.50">
    <property type="entry name" value="Chromosome segregation protein Spc25"/>
    <property type="match status" value="1"/>
</dbReference>
<evidence type="ECO:0000256" key="8">
    <source>
        <dbReference type="ARBA" id="ARBA00023306"/>
    </source>
</evidence>
<dbReference type="PANTHER" id="PTHR14281:SF0">
    <property type="entry name" value="KINETOCHORE PROTEIN SPC25"/>
    <property type="match status" value="1"/>
</dbReference>
<comment type="similarity">
    <text evidence="2 10">Belongs to the SPC25 family.</text>
</comment>
<organism evidence="13 14">
    <name type="scientific">Porites evermanni</name>
    <dbReference type="NCBI Taxonomy" id="104178"/>
    <lineage>
        <taxon>Eukaryota</taxon>
        <taxon>Metazoa</taxon>
        <taxon>Cnidaria</taxon>
        <taxon>Anthozoa</taxon>
        <taxon>Hexacorallia</taxon>
        <taxon>Scleractinia</taxon>
        <taxon>Fungiina</taxon>
        <taxon>Poritidae</taxon>
        <taxon>Porites</taxon>
    </lineage>
</organism>
<evidence type="ECO:0000256" key="9">
    <source>
        <dbReference type="ARBA" id="ARBA00023328"/>
    </source>
</evidence>
<accession>A0ABN8Q542</accession>
<keyword evidence="4 10" id="KW-0158">Chromosome</keyword>
<dbReference type="InterPro" id="IPR013255">
    <property type="entry name" value="Spc25_C"/>
</dbReference>
<keyword evidence="9 10" id="KW-0137">Centromere</keyword>
<evidence type="ECO:0000259" key="12">
    <source>
        <dbReference type="Pfam" id="PF08234"/>
    </source>
</evidence>
<evidence type="ECO:0000256" key="6">
    <source>
        <dbReference type="ARBA" id="ARBA00022776"/>
    </source>
</evidence>
<dbReference type="Pfam" id="PF08234">
    <property type="entry name" value="Spindle_Spc25"/>
    <property type="match status" value="1"/>
</dbReference>
<comment type="caution">
    <text evidence="13">The sequence shown here is derived from an EMBL/GenBank/DDBJ whole genome shotgun (WGS) entry which is preliminary data.</text>
</comment>
<dbReference type="Proteomes" id="UP001159427">
    <property type="component" value="Unassembled WGS sequence"/>
</dbReference>
<gene>
    <name evidence="13" type="ORF">PEVE_00002334</name>
</gene>
<comment type="subcellular location">
    <subcellularLocation>
        <location evidence="1">Chromosome</location>
        <location evidence="1">Centromere</location>
    </subcellularLocation>
    <subcellularLocation>
        <location evidence="10">Nucleus</location>
    </subcellularLocation>
    <subcellularLocation>
        <location evidence="10">Chromosome</location>
        <location evidence="10">Centromere</location>
        <location evidence="10">Kinetochore</location>
    </subcellularLocation>
</comment>
<evidence type="ECO:0000256" key="2">
    <source>
        <dbReference type="ARBA" id="ARBA00006379"/>
    </source>
</evidence>
<name>A0ABN8Q542_9CNID</name>
<evidence type="ECO:0000256" key="3">
    <source>
        <dbReference type="ARBA" id="ARBA00013692"/>
    </source>
</evidence>
<sequence length="237" mass="28097">MVSTAAEIDNLGLNLKKVQEKFMEWTGDTFKRSYLEDKKNHENIMLLNGKEKMKHLEETINQYHIQSEKNLEVLRQRADEVANLERELRELQITAERLVQRREQTEKYLEDTEHRLKKRKDEITSKEQSSSFKIKQFTKGTELFKERLGLAFKKVDEDNLQFVFKYIDPNDEEKPFVFTVSITNQGTYSVKNCMPEVKELDEMVQQLNSTNNFSKFVVSMRRRFKDYVTASNKTSTS</sequence>
<evidence type="ECO:0000256" key="10">
    <source>
        <dbReference type="RuleBase" id="RU367150"/>
    </source>
</evidence>
<comment type="subunit">
    <text evidence="10">Component of the NDC80 complex.</text>
</comment>
<dbReference type="CDD" id="cd23784">
    <property type="entry name" value="RWD_Spc25"/>
    <property type="match status" value="1"/>
</dbReference>